<dbReference type="PANTHER" id="PTHR19871">
    <property type="entry name" value="BETA TRANSDUCIN-RELATED PROTEIN"/>
    <property type="match status" value="1"/>
</dbReference>
<protein>
    <recommendedName>
        <fullName evidence="8">NACHT domain-containing protein</fullName>
    </recommendedName>
</protein>
<dbReference type="InterPro" id="IPR015943">
    <property type="entry name" value="WD40/YVTN_repeat-like_dom_sf"/>
</dbReference>
<dbReference type="SUPFAM" id="SSF52540">
    <property type="entry name" value="P-loop containing nucleoside triphosphate hydrolases"/>
    <property type="match status" value="1"/>
</dbReference>
<dbReference type="InterPro" id="IPR052752">
    <property type="entry name" value="NACHT-WD_repeat"/>
</dbReference>
<evidence type="ECO:0000256" key="2">
    <source>
        <dbReference type="ARBA" id="ARBA00022737"/>
    </source>
</evidence>
<dbReference type="Pfam" id="PF25469">
    <property type="entry name" value="WHD_NWD1"/>
    <property type="match status" value="1"/>
</dbReference>
<keyword evidence="2" id="KW-0677">Repeat</keyword>
<dbReference type="PANTHER" id="PTHR19871:SF14">
    <property type="entry name" value="DUF4062 DOMAIN-CONTAINING PROTEIN"/>
    <property type="match status" value="1"/>
</dbReference>
<evidence type="ECO:0000259" key="5">
    <source>
        <dbReference type="Pfam" id="PF25469"/>
    </source>
</evidence>
<dbReference type="Gene3D" id="2.130.10.10">
    <property type="entry name" value="YVTN repeat-like/Quinoprotein amine dehydrogenase"/>
    <property type="match status" value="1"/>
</dbReference>
<dbReference type="Gene3D" id="3.40.50.300">
    <property type="entry name" value="P-loop containing nucleotide triphosphate hydrolases"/>
    <property type="match status" value="1"/>
</dbReference>
<dbReference type="Pfam" id="PF05729">
    <property type="entry name" value="NACHT"/>
    <property type="match status" value="1"/>
</dbReference>
<feature type="region of interest" description="Disordered" evidence="3">
    <location>
        <begin position="1258"/>
        <end position="1292"/>
    </location>
</feature>
<keyword evidence="1" id="KW-0853">WD repeat</keyword>
<dbReference type="InterPro" id="IPR057588">
    <property type="entry name" value="NWD1/2-like_WH"/>
</dbReference>
<accession>A0AAD9JYX0</accession>
<name>A0AAD9JYX0_9ANNE</name>
<gene>
    <name evidence="6" type="ORF">LSH36_122g01008</name>
</gene>
<evidence type="ECO:0000259" key="4">
    <source>
        <dbReference type="Pfam" id="PF05729"/>
    </source>
</evidence>
<dbReference type="InterPro" id="IPR027417">
    <property type="entry name" value="P-loop_NTPase"/>
</dbReference>
<organism evidence="6 7">
    <name type="scientific">Paralvinella palmiformis</name>
    <dbReference type="NCBI Taxonomy" id="53620"/>
    <lineage>
        <taxon>Eukaryota</taxon>
        <taxon>Metazoa</taxon>
        <taxon>Spiralia</taxon>
        <taxon>Lophotrochozoa</taxon>
        <taxon>Annelida</taxon>
        <taxon>Polychaeta</taxon>
        <taxon>Sedentaria</taxon>
        <taxon>Canalipalpata</taxon>
        <taxon>Terebellida</taxon>
        <taxon>Terebelliformia</taxon>
        <taxon>Alvinellidae</taxon>
        <taxon>Paralvinella</taxon>
    </lineage>
</organism>
<evidence type="ECO:0008006" key="8">
    <source>
        <dbReference type="Google" id="ProtNLM"/>
    </source>
</evidence>
<feature type="domain" description="NWD1/2-like winged helix-turn-helix" evidence="5">
    <location>
        <begin position="512"/>
        <end position="625"/>
    </location>
</feature>
<feature type="compositionally biased region" description="Polar residues" evidence="3">
    <location>
        <begin position="1780"/>
        <end position="1795"/>
    </location>
</feature>
<dbReference type="EMBL" id="JAODUP010000122">
    <property type="protein sequence ID" value="KAK2161023.1"/>
    <property type="molecule type" value="Genomic_DNA"/>
</dbReference>
<evidence type="ECO:0000313" key="6">
    <source>
        <dbReference type="EMBL" id="KAK2161023.1"/>
    </source>
</evidence>
<evidence type="ECO:0000256" key="1">
    <source>
        <dbReference type="ARBA" id="ARBA00022574"/>
    </source>
</evidence>
<sequence>MSEKTTVYDDQRLAVIRGDYSNLPPRPPNTVRLFISSTFTGERYGTVFLPALISMEFEYILNEANNEQKKTLQEWYRKDTNAIPPVYVLQPTSTKPGVDWSMVERELRDILHKCVDKCVGKRVITERDAAKYFAATTEQEVEKGLLEINNPHYRCVVFIRRFKKIDLSHPKAWRFIDMRSDNTVDSDARRRLSDLVNRRIVRAVGKRNLFHYDDIEWNNDKNGGISEDTHGEYLTRFGEDFERTVTELTDREASNLEEISKDDLYIECLDHAHTCLKKCEHFLARERILQDIDDYIQNDSKYPLVLHGTSGSGKTSIMAKCASKISEDISRKSSDCFLVLRFLGTTNETSRTEEVFKSISRQIIRILKLPPELLAQASHDDEEIKYIFRNLLTMVPVGKQLVLILDGIDQLNATDWLPQNVERVKMVISVTNARDFVSDDTRRECRMISIEPMNKIESLSLLSSWLQKSRRKLSPEQWSVIERYYIGNDAHRPLYLKLVFDVIASMHSYDDVKNIEKGMGKLIHSLFKKLEQKHGKVLVNRAFGYLCLSRKGLSEAEMEDLLSLDDIVLSDVYQYHIPPIRRLPSVLWKRIHQDLQEYIVFCGADRIKVMSWYHNQFKQICQERYDPFQLDDVKAREDMTTVFQEYFRGDWADNDKPFVYTERQMKKLGLSKSESSAKRYVPRQPTITYLKTRKRNTFRINERKLSELAGILIKLYNAGRNYTLFRQIKSELLYNLEFMYSLMMLDRWSEIYNLTGIIIPGPFDRNTITDIDQMEFYLISQAIQVDTTLLKESPESMFIHLSNQLLPYYHLLPNVTRFIDQVDNIGREFCALVAPHQQIQTAGGQALIKIPNHRGNINDFVFCSSGHMVSISRKIIGVDLTPPTASVALNKRPHELGEDEWFTIVRCPARGSDNILTAVEANLVKVQSLVNELITSENEVSVENLTRPFLSDLEASLLNQRAGASDITSKIDVPNKSEALYLCSNGGPNVYLYDQKECRLLECIDLADIIPSLRDTRPEGMELVSDPDTGSVIICLWYDTGYIVIYDATAVLILHVEVVARKVIGFLSSLVTNGTFSFGFIKENGKITCFAGRISKTDSNGSTKAEITDSFEFALHGVNDKVSVISTEAFDARESLIYLTNDGNIHVLSEIQLKKYWYKHGSIYLAEDVRYLSLLDSLTCLVCTDKRVIIFRVSQVDHLIDEDLCLTAILTINKPYEKMLNPLYNILIGYRQNIVDVYMLLPSKELLLGLDDDTSTLESESSTLSDETLSTSLQQDDSSTESEEELLSTPKDESANELAIIPLVSFQAHQLPITNMKATPEDGSVKIYILALILLHMKHLPTFSHTSDLIQSITGGEKVALTIANNGSRAVWDLDGGKIVWEQHDAENQVIAARLCLGERSVVTVHRDGAVKLWRIQSEKCSDSQTLGHINLKNPNEQVWLDTEETFLHIFTESGEIFVVGLPIVGNIHRIHLNHTIGDVRVIQGGAFLIVDGRSKYLRYSFKERDIYEVFDTHEKRWSSVYHFGSSVREVVEWSSGICIHIGNTLLYFNGVSLSIVPLLKDLHDDTSVTSLSSCQILLVHDHRILWMLVNAKRAPIRVQLEHADESFRISSDGKYLLELSEKRDGIRLTRISDGQRIAQYRFFLEVLELAFSADGTYAMAAVADKRLYIYVVVDPLEQSHSVRIKSLSSRQQPLITDEVEIKNDPRFTSIIDPAVFGRHLVHDILEQYGLEDLTNDFDNYLMDELGWNPSPNILNRFNVGESSKDEDKSEEHHRPSDGNEPSSSRRLKNNNNFIISGRDNPPLQPTTIERVNKLKSSIKLTNTDKVYKFK</sequence>
<evidence type="ECO:0000256" key="3">
    <source>
        <dbReference type="SAM" id="MobiDB-lite"/>
    </source>
</evidence>
<comment type="caution">
    <text evidence="6">The sequence shown here is derived from an EMBL/GenBank/DDBJ whole genome shotgun (WGS) entry which is preliminary data.</text>
</comment>
<feature type="compositionally biased region" description="Low complexity" evidence="3">
    <location>
        <begin position="1258"/>
        <end position="1277"/>
    </location>
</feature>
<dbReference type="InterPro" id="IPR011047">
    <property type="entry name" value="Quinoprotein_ADH-like_sf"/>
</dbReference>
<feature type="compositionally biased region" description="Basic and acidic residues" evidence="3">
    <location>
        <begin position="1763"/>
        <end position="1778"/>
    </location>
</feature>
<reference evidence="6" key="1">
    <citation type="journal article" date="2023" name="Mol. Biol. Evol.">
        <title>Third-Generation Sequencing Reveals the Adaptive Role of the Epigenome in Three Deep-Sea Polychaetes.</title>
        <authorList>
            <person name="Perez M."/>
            <person name="Aroh O."/>
            <person name="Sun Y."/>
            <person name="Lan Y."/>
            <person name="Juniper S.K."/>
            <person name="Young C.R."/>
            <person name="Angers B."/>
            <person name="Qian P.Y."/>
        </authorList>
    </citation>
    <scope>NUCLEOTIDE SEQUENCE</scope>
    <source>
        <strain evidence="6">P08H-3</strain>
    </source>
</reference>
<feature type="domain" description="NACHT" evidence="4">
    <location>
        <begin position="304"/>
        <end position="469"/>
    </location>
</feature>
<keyword evidence="7" id="KW-1185">Reference proteome</keyword>
<dbReference type="Proteomes" id="UP001208570">
    <property type="component" value="Unassembled WGS sequence"/>
</dbReference>
<feature type="region of interest" description="Disordered" evidence="3">
    <location>
        <begin position="1758"/>
        <end position="1807"/>
    </location>
</feature>
<dbReference type="InterPro" id="IPR007111">
    <property type="entry name" value="NACHT_NTPase"/>
</dbReference>
<proteinExistence type="predicted"/>
<dbReference type="SUPFAM" id="SSF50998">
    <property type="entry name" value="Quinoprotein alcohol dehydrogenase-like"/>
    <property type="match status" value="1"/>
</dbReference>
<evidence type="ECO:0000313" key="7">
    <source>
        <dbReference type="Proteomes" id="UP001208570"/>
    </source>
</evidence>